<dbReference type="PANTHER" id="PTHR36072:SF2">
    <property type="entry name" value="OS01G0531000 PROTEIN"/>
    <property type="match status" value="1"/>
</dbReference>
<feature type="compositionally biased region" description="Polar residues" evidence="1">
    <location>
        <begin position="192"/>
        <end position="203"/>
    </location>
</feature>
<gene>
    <name evidence="2" type="ORF">HYC85_022871</name>
</gene>
<feature type="region of interest" description="Disordered" evidence="1">
    <location>
        <begin position="58"/>
        <end position="80"/>
    </location>
</feature>
<feature type="region of interest" description="Disordered" evidence="1">
    <location>
        <begin position="187"/>
        <end position="210"/>
    </location>
</feature>
<protein>
    <submittedName>
        <fullName evidence="2">Uncharacterized protein</fullName>
    </submittedName>
</protein>
<organism evidence="2 3">
    <name type="scientific">Camellia sinensis</name>
    <name type="common">Tea plant</name>
    <name type="synonym">Thea sinensis</name>
    <dbReference type="NCBI Taxonomy" id="4442"/>
    <lineage>
        <taxon>Eukaryota</taxon>
        <taxon>Viridiplantae</taxon>
        <taxon>Streptophyta</taxon>
        <taxon>Embryophyta</taxon>
        <taxon>Tracheophyta</taxon>
        <taxon>Spermatophyta</taxon>
        <taxon>Magnoliopsida</taxon>
        <taxon>eudicotyledons</taxon>
        <taxon>Gunneridae</taxon>
        <taxon>Pentapetalae</taxon>
        <taxon>asterids</taxon>
        <taxon>Ericales</taxon>
        <taxon>Theaceae</taxon>
        <taxon>Camellia</taxon>
    </lineage>
</organism>
<proteinExistence type="predicted"/>
<evidence type="ECO:0000313" key="3">
    <source>
        <dbReference type="Proteomes" id="UP000593564"/>
    </source>
</evidence>
<dbReference type="AlphaFoldDB" id="A0A7J7GCX7"/>
<sequence>MHVISSNLNLSNHAQTRCESILQPGYNCTVRIEKIHQRQGVGNSVVYKCHSYSHKNLKRGTPRGHMKEIHPPQAKPSFKCEPSRSTVIKSVKLKEGATGNKEVKKVDKIAFPAVTTDDLVIDSPARASPSVRTGLTLLEVRRRKRNRLGAKKAAEFESNSATTVAENSISMTNKRKRKSWTSLKEIAESSEHGNSQNVTNLTIPFSYKEG</sequence>
<reference evidence="2 3" key="2">
    <citation type="submission" date="2020-07" db="EMBL/GenBank/DDBJ databases">
        <title>Genome assembly of wild tea tree DASZ reveals pedigree and selection history of tea varieties.</title>
        <authorList>
            <person name="Zhang W."/>
        </authorList>
    </citation>
    <scope>NUCLEOTIDE SEQUENCE [LARGE SCALE GENOMIC DNA]</scope>
    <source>
        <strain evidence="3">cv. G240</strain>
        <tissue evidence="2">Leaf</tissue>
    </source>
</reference>
<keyword evidence="3" id="KW-1185">Reference proteome</keyword>
<dbReference type="PANTHER" id="PTHR36072">
    <property type="entry name" value="OS01G0541600 PROTEIN"/>
    <property type="match status" value="1"/>
</dbReference>
<evidence type="ECO:0000256" key="1">
    <source>
        <dbReference type="SAM" id="MobiDB-lite"/>
    </source>
</evidence>
<dbReference type="Gene3D" id="6.20.50.20">
    <property type="match status" value="1"/>
</dbReference>
<dbReference type="EMBL" id="JACBKZ010000011">
    <property type="protein sequence ID" value="KAF5938612.1"/>
    <property type="molecule type" value="Genomic_DNA"/>
</dbReference>
<accession>A0A7J7GCX7</accession>
<dbReference type="Proteomes" id="UP000593564">
    <property type="component" value="Unassembled WGS sequence"/>
</dbReference>
<reference evidence="3" key="1">
    <citation type="journal article" date="2020" name="Nat. Commun.">
        <title>Genome assembly of wild tea tree DASZ reveals pedigree and selection history of tea varieties.</title>
        <authorList>
            <person name="Zhang W."/>
            <person name="Zhang Y."/>
            <person name="Qiu H."/>
            <person name="Guo Y."/>
            <person name="Wan H."/>
            <person name="Zhang X."/>
            <person name="Scossa F."/>
            <person name="Alseekh S."/>
            <person name="Zhang Q."/>
            <person name="Wang P."/>
            <person name="Xu L."/>
            <person name="Schmidt M.H."/>
            <person name="Jia X."/>
            <person name="Li D."/>
            <person name="Zhu A."/>
            <person name="Guo F."/>
            <person name="Chen W."/>
            <person name="Ni D."/>
            <person name="Usadel B."/>
            <person name="Fernie A.R."/>
            <person name="Wen W."/>
        </authorList>
    </citation>
    <scope>NUCLEOTIDE SEQUENCE [LARGE SCALE GENOMIC DNA]</scope>
    <source>
        <strain evidence="3">cv. G240</strain>
    </source>
</reference>
<name>A0A7J7GCX7_CAMSI</name>
<evidence type="ECO:0000313" key="2">
    <source>
        <dbReference type="EMBL" id="KAF5938612.1"/>
    </source>
</evidence>
<comment type="caution">
    <text evidence="2">The sequence shown here is derived from an EMBL/GenBank/DDBJ whole genome shotgun (WGS) entry which is preliminary data.</text>
</comment>